<dbReference type="GO" id="GO:0004357">
    <property type="term" value="F:glutamate-cysteine ligase activity"/>
    <property type="evidence" value="ECO:0007669"/>
    <property type="project" value="UniProtKB-EC"/>
</dbReference>
<dbReference type="InterPro" id="IPR006336">
    <property type="entry name" value="GCS2"/>
</dbReference>
<dbReference type="HAMAP" id="MF_01609">
    <property type="entry name" value="Glu_cys_ligase_2"/>
    <property type="match status" value="1"/>
</dbReference>
<dbReference type="GO" id="GO:0005524">
    <property type="term" value="F:ATP binding"/>
    <property type="evidence" value="ECO:0007669"/>
    <property type="project" value="UniProtKB-KW"/>
</dbReference>
<comment type="caution">
    <text evidence="5">The sequence shown here is derived from an EMBL/GenBank/DDBJ whole genome shotgun (WGS) entry which is preliminary data.</text>
</comment>
<comment type="function">
    <text evidence="4">ATP-dependent carboxylate-amine ligase which exhibits weak glutamate--cysteine ligase activity.</text>
</comment>
<dbReference type="InterPro" id="IPR050141">
    <property type="entry name" value="GCL_type2/YbdK_subfam"/>
</dbReference>
<dbReference type="SUPFAM" id="SSF55931">
    <property type="entry name" value="Glutamine synthetase/guanido kinase"/>
    <property type="match status" value="1"/>
</dbReference>
<evidence type="ECO:0000256" key="4">
    <source>
        <dbReference type="HAMAP-Rule" id="MF_01609"/>
    </source>
</evidence>
<protein>
    <recommendedName>
        <fullName evidence="4">Putative glutamate--cysteine ligase 2</fullName>
        <ecNumber evidence="4">6.3.2.2</ecNumber>
    </recommendedName>
    <alternativeName>
        <fullName evidence="4">Gamma-glutamylcysteine synthetase 2</fullName>
        <shortName evidence="4">GCS 2</shortName>
        <shortName evidence="4">Gamma-GCS 2</shortName>
    </alternativeName>
</protein>
<dbReference type="NCBIfam" id="TIGR02050">
    <property type="entry name" value="gshA_cyan_rel"/>
    <property type="match status" value="1"/>
</dbReference>
<dbReference type="InterPro" id="IPR011793">
    <property type="entry name" value="YbdK"/>
</dbReference>
<organism evidence="5 6">
    <name type="scientific">Desulfurobacterium indicum</name>
    <dbReference type="NCBI Taxonomy" id="1914305"/>
    <lineage>
        <taxon>Bacteria</taxon>
        <taxon>Pseudomonadati</taxon>
        <taxon>Aquificota</taxon>
        <taxon>Aquificia</taxon>
        <taxon>Desulfurobacteriales</taxon>
        <taxon>Desulfurobacteriaceae</taxon>
        <taxon>Desulfurobacterium</taxon>
    </lineage>
</organism>
<comment type="catalytic activity">
    <reaction evidence="4">
        <text>L-cysteine + L-glutamate + ATP = gamma-L-glutamyl-L-cysteine + ADP + phosphate + H(+)</text>
        <dbReference type="Rhea" id="RHEA:13285"/>
        <dbReference type="ChEBI" id="CHEBI:15378"/>
        <dbReference type="ChEBI" id="CHEBI:29985"/>
        <dbReference type="ChEBI" id="CHEBI:30616"/>
        <dbReference type="ChEBI" id="CHEBI:35235"/>
        <dbReference type="ChEBI" id="CHEBI:43474"/>
        <dbReference type="ChEBI" id="CHEBI:58173"/>
        <dbReference type="ChEBI" id="CHEBI:456216"/>
        <dbReference type="EC" id="6.3.2.2"/>
    </reaction>
</comment>
<dbReference type="Gene3D" id="3.30.590.20">
    <property type="match status" value="1"/>
</dbReference>
<evidence type="ECO:0000256" key="3">
    <source>
        <dbReference type="ARBA" id="ARBA00022840"/>
    </source>
</evidence>
<dbReference type="EMBL" id="MOEN01000011">
    <property type="protein sequence ID" value="OMH40683.1"/>
    <property type="molecule type" value="Genomic_DNA"/>
</dbReference>
<dbReference type="Proteomes" id="UP000187408">
    <property type="component" value="Unassembled WGS sequence"/>
</dbReference>
<gene>
    <name evidence="5" type="ORF">BLW93_04115</name>
</gene>
<evidence type="ECO:0000313" key="6">
    <source>
        <dbReference type="Proteomes" id="UP000187408"/>
    </source>
</evidence>
<keyword evidence="3 4" id="KW-0067">ATP-binding</keyword>
<keyword evidence="2 4" id="KW-0547">Nucleotide-binding</keyword>
<dbReference type="Pfam" id="PF04107">
    <property type="entry name" value="GCS2"/>
    <property type="match status" value="1"/>
</dbReference>
<dbReference type="STRING" id="1914305.BLW93_04115"/>
<proteinExistence type="inferred from homology"/>
<accession>A0A1R1MLP9</accession>
<reference evidence="5 6" key="1">
    <citation type="submission" date="2016-10" db="EMBL/GenBank/DDBJ databases">
        <title>Genome sequence of a sulfur-reducing bacterium Desulfurobacterium indicum K6013.</title>
        <authorList>
            <person name="Cao J."/>
            <person name="Shao Z."/>
            <person name="Alain K."/>
            <person name="Jebbar M."/>
        </authorList>
    </citation>
    <scope>NUCLEOTIDE SEQUENCE [LARGE SCALE GENOMIC DNA]</scope>
    <source>
        <strain evidence="5 6">K6013</strain>
    </source>
</reference>
<dbReference type="InterPro" id="IPR014746">
    <property type="entry name" value="Gln_synth/guanido_kin_cat_dom"/>
</dbReference>
<comment type="similarity">
    <text evidence="4">Belongs to the glutamate--cysteine ligase type 2 family. YbdK subfamily.</text>
</comment>
<sequence>MKFNPSKPYTVGLELEVQLVDSFTFELTEKSFVLFDKASEKLSSVLHKEFLQSMVEIVSPPCNSSKEATNILREAYEEVKKIGEEEGFYPLLLGTHPFADPCEIRITKDKRYERLLKEFQIVLKNFLIFGLHIHVGVESERELWEAFNMTLKYLPLFIALSSSSPFYKGRFTGLHSYRLKIFEQLPRAGVPEQFFSTEEFEGMFNVLKNSGFVESLKDIWWDVRPRPDYGTIELRVCDSIPDFNRIEAIADFFRLLVAWSKDKKMGRFYHQVVKQNRWNAVRHGLEGMFIDADGVENINSRIHGLVEEFDREGLIERLGIRVDNLYNVLSGFPISYRMVEAYKKGESIRKLAKFGLAE</sequence>
<evidence type="ECO:0000256" key="2">
    <source>
        <dbReference type="ARBA" id="ARBA00022741"/>
    </source>
</evidence>
<dbReference type="GO" id="GO:0042398">
    <property type="term" value="P:modified amino acid biosynthetic process"/>
    <property type="evidence" value="ECO:0007669"/>
    <property type="project" value="InterPro"/>
</dbReference>
<dbReference type="AlphaFoldDB" id="A0A1R1MLP9"/>
<dbReference type="PANTHER" id="PTHR36510:SF1">
    <property type="entry name" value="GLUTAMATE--CYSTEINE LIGASE 2-RELATED"/>
    <property type="match status" value="1"/>
</dbReference>
<evidence type="ECO:0000256" key="1">
    <source>
        <dbReference type="ARBA" id="ARBA00022598"/>
    </source>
</evidence>
<dbReference type="EC" id="6.3.2.2" evidence="4"/>
<name>A0A1R1MLP9_9BACT</name>
<evidence type="ECO:0000313" key="5">
    <source>
        <dbReference type="EMBL" id="OMH40683.1"/>
    </source>
</evidence>
<keyword evidence="6" id="KW-1185">Reference proteome</keyword>
<keyword evidence="1 4" id="KW-0436">Ligase</keyword>
<dbReference type="PANTHER" id="PTHR36510">
    <property type="entry name" value="GLUTAMATE--CYSTEINE LIGASE 2-RELATED"/>
    <property type="match status" value="1"/>
</dbReference>